<dbReference type="GO" id="GO:0016747">
    <property type="term" value="F:acyltransferase activity, transferring groups other than amino-acyl groups"/>
    <property type="evidence" value="ECO:0007669"/>
    <property type="project" value="InterPro"/>
</dbReference>
<dbReference type="EMBL" id="CP008876">
    <property type="protein sequence ID" value="AIF66599.1"/>
    <property type="molecule type" value="Genomic_DNA"/>
</dbReference>
<dbReference type="InterPro" id="IPR016181">
    <property type="entry name" value="Acyl_CoA_acyltransferase"/>
</dbReference>
<dbReference type="InterPro" id="IPR000192">
    <property type="entry name" value="Aminotrans_V_dom"/>
</dbReference>
<dbReference type="Proteomes" id="UP000027980">
    <property type="component" value="Chromosome"/>
</dbReference>
<evidence type="ECO:0000256" key="1">
    <source>
        <dbReference type="ARBA" id="ARBA00001933"/>
    </source>
</evidence>
<dbReference type="InterPro" id="IPR015424">
    <property type="entry name" value="PyrdxlP-dep_Trfase"/>
</dbReference>
<dbReference type="InterPro" id="IPR015421">
    <property type="entry name" value="PyrdxlP-dep_Trfase_major"/>
</dbReference>
<evidence type="ECO:0000259" key="3">
    <source>
        <dbReference type="PROSITE" id="PS51186"/>
    </source>
</evidence>
<reference evidence="4 5" key="1">
    <citation type="submission" date="2014-07" db="EMBL/GenBank/DDBJ databases">
        <title>Complete genome sequence of a moderately halophilic bacterium Terribacillus aidingensis MP602, isolated from Cryptomeria fortunei in Tianmu mountain in China.</title>
        <authorList>
            <person name="Wang Y."/>
            <person name="Lu P."/>
            <person name="Zhang L."/>
        </authorList>
    </citation>
    <scope>NUCLEOTIDE SEQUENCE [LARGE SCALE GENOMIC DNA]</scope>
    <source>
        <strain evidence="4 5">MP602</strain>
    </source>
</reference>
<sequence>MNSTQLKYKIATEPWEFEQVHALNYRTFTEEIPQHETNQERKRIDRFNQENTYIIGLDGDMVVAMIAIRSVRPFSLDEKIEGLDDYLPPHDAKCEIRLLAVEKAYRDSFVFFRLAEALIQYCLENGFDMAVISGVLRQQKLYKHMGFVAFGPLTGSGDAQFQPMYVTEELFQRKARAFQRIFLQSQDSISFLPGPVPMADQVKRAMGETACSHRAPAFLDHLHQLRGRLKSLTHAEHVQIMLGTGTLGNDAVAAQLRTLTEQGLILVNGEFGSRLTDHAQRAGLHFNTVEIPWGESFDYEHILAEAEACDAAWIWAVHSETSTGVLQDINQLKYITKKTNSKLVLDCCSSLGNVPLDLRDVFLATAGSGKGVASYAGLAFVFYHHTIEISNSIPRYLDLGLYHTYDSTPFTHSSNLIKALSAAIDQWEDAKLLQRVSELTDILIKHCREKGLTLLADAAYAPGIVTIVLPKEQRADIVGRELARKGCLISCNSSYLIERNWVQISVMGHHEEKDLERVTDALAVLIGKKETVV</sequence>
<protein>
    <recommendedName>
        <fullName evidence="3">N-acetyltransferase domain-containing protein</fullName>
    </recommendedName>
</protein>
<dbReference type="Gene3D" id="3.40.630.30">
    <property type="match status" value="1"/>
</dbReference>
<dbReference type="Pfam" id="PF00266">
    <property type="entry name" value="Aminotran_5"/>
    <property type="match status" value="1"/>
</dbReference>
<comment type="cofactor">
    <cofactor evidence="1">
        <name>pyridoxal 5'-phosphate</name>
        <dbReference type="ChEBI" id="CHEBI:597326"/>
    </cofactor>
</comment>
<dbReference type="RefSeq" id="WP_038560809.1">
    <property type="nucleotide sequence ID" value="NZ_CP008876.1"/>
</dbReference>
<dbReference type="InterPro" id="IPR000182">
    <property type="entry name" value="GNAT_dom"/>
</dbReference>
<dbReference type="SUPFAM" id="SSF53383">
    <property type="entry name" value="PLP-dependent transferases"/>
    <property type="match status" value="1"/>
</dbReference>
<evidence type="ECO:0000313" key="5">
    <source>
        <dbReference type="Proteomes" id="UP000027980"/>
    </source>
</evidence>
<dbReference type="InterPro" id="IPR015422">
    <property type="entry name" value="PyrdxlP-dep_Trfase_small"/>
</dbReference>
<dbReference type="GeneID" id="34220941"/>
<keyword evidence="2" id="KW-0663">Pyridoxal phosphate</keyword>
<accession>A0A075LJR9</accession>
<proteinExistence type="predicted"/>
<dbReference type="PANTHER" id="PTHR21152">
    <property type="entry name" value="AMINOTRANSFERASE CLASS V"/>
    <property type="match status" value="1"/>
</dbReference>
<dbReference type="AlphaFoldDB" id="A0A075LJR9"/>
<dbReference type="GO" id="GO:0004760">
    <property type="term" value="F:L-serine-pyruvate transaminase activity"/>
    <property type="evidence" value="ECO:0007669"/>
    <property type="project" value="TreeGrafter"/>
</dbReference>
<name>A0A075LJR9_9BACI</name>
<evidence type="ECO:0000313" key="4">
    <source>
        <dbReference type="EMBL" id="AIF66599.1"/>
    </source>
</evidence>
<gene>
    <name evidence="4" type="ORF">GZ22_08090</name>
</gene>
<dbReference type="Pfam" id="PF00583">
    <property type="entry name" value="Acetyltransf_1"/>
    <property type="match status" value="1"/>
</dbReference>
<evidence type="ECO:0000256" key="2">
    <source>
        <dbReference type="ARBA" id="ARBA00022898"/>
    </source>
</evidence>
<dbReference type="SUPFAM" id="SSF55729">
    <property type="entry name" value="Acyl-CoA N-acyltransferases (Nat)"/>
    <property type="match status" value="1"/>
</dbReference>
<dbReference type="Gene3D" id="3.40.640.10">
    <property type="entry name" value="Type I PLP-dependent aspartate aminotransferase-like (Major domain)"/>
    <property type="match status" value="1"/>
</dbReference>
<dbReference type="GO" id="GO:0019265">
    <property type="term" value="P:glycine biosynthetic process, by transamination of glyoxylate"/>
    <property type="evidence" value="ECO:0007669"/>
    <property type="project" value="TreeGrafter"/>
</dbReference>
<organism evidence="4 5">
    <name type="scientific">Terribacillus saccharophilus</name>
    <dbReference type="NCBI Taxonomy" id="361277"/>
    <lineage>
        <taxon>Bacteria</taxon>
        <taxon>Bacillati</taxon>
        <taxon>Bacillota</taxon>
        <taxon>Bacilli</taxon>
        <taxon>Bacillales</taxon>
        <taxon>Bacillaceae</taxon>
        <taxon>Terribacillus</taxon>
    </lineage>
</organism>
<dbReference type="Gene3D" id="3.90.1150.10">
    <property type="entry name" value="Aspartate Aminotransferase, domain 1"/>
    <property type="match status" value="1"/>
</dbReference>
<dbReference type="OrthoDB" id="389074at2"/>
<dbReference type="PANTHER" id="PTHR21152:SF40">
    <property type="entry name" value="ALANINE--GLYOXYLATE AMINOTRANSFERASE"/>
    <property type="match status" value="1"/>
</dbReference>
<dbReference type="KEGG" id="tap:GZ22_08090"/>
<dbReference type="GO" id="GO:0008453">
    <property type="term" value="F:alanine-glyoxylate transaminase activity"/>
    <property type="evidence" value="ECO:0007669"/>
    <property type="project" value="TreeGrafter"/>
</dbReference>
<feature type="domain" description="N-acetyltransferase" evidence="3">
    <location>
        <begin position="6"/>
        <end position="169"/>
    </location>
</feature>
<dbReference type="PROSITE" id="PS51186">
    <property type="entry name" value="GNAT"/>
    <property type="match status" value="1"/>
</dbReference>
<dbReference type="HOGENOM" id="CLU_039026_0_0_9"/>